<accession>A0A4R2RHH6</accession>
<organism evidence="4 5">
    <name type="scientific">Rhodovulum bhavnagarense</name>
    <dbReference type="NCBI Taxonomy" id="992286"/>
    <lineage>
        <taxon>Bacteria</taxon>
        <taxon>Pseudomonadati</taxon>
        <taxon>Pseudomonadota</taxon>
        <taxon>Alphaproteobacteria</taxon>
        <taxon>Rhodobacterales</taxon>
        <taxon>Paracoccaceae</taxon>
        <taxon>Rhodovulum</taxon>
    </lineage>
</organism>
<evidence type="ECO:0000256" key="3">
    <source>
        <dbReference type="SAM" id="Phobius"/>
    </source>
</evidence>
<keyword evidence="2" id="KW-0813">Transport</keyword>
<dbReference type="PIRSF" id="PIRSF016661">
    <property type="entry name" value="BioY"/>
    <property type="match status" value="1"/>
</dbReference>
<comment type="similarity">
    <text evidence="1 2">Belongs to the BioY family.</text>
</comment>
<proteinExistence type="inferred from homology"/>
<name>A0A4R2RHH6_9RHOB</name>
<evidence type="ECO:0000313" key="4">
    <source>
        <dbReference type="EMBL" id="TCP61899.1"/>
    </source>
</evidence>
<dbReference type="Pfam" id="PF02632">
    <property type="entry name" value="BioY"/>
    <property type="match status" value="1"/>
</dbReference>
<keyword evidence="3" id="KW-0812">Transmembrane</keyword>
<dbReference type="OrthoDB" id="9803495at2"/>
<dbReference type="Gene3D" id="1.10.1760.20">
    <property type="match status" value="1"/>
</dbReference>
<dbReference type="PANTHER" id="PTHR34295">
    <property type="entry name" value="BIOTIN TRANSPORTER BIOY"/>
    <property type="match status" value="1"/>
</dbReference>
<dbReference type="GO" id="GO:0005886">
    <property type="term" value="C:plasma membrane"/>
    <property type="evidence" value="ECO:0007669"/>
    <property type="project" value="UniProtKB-SubCell"/>
</dbReference>
<dbReference type="Proteomes" id="UP000295050">
    <property type="component" value="Unassembled WGS sequence"/>
</dbReference>
<dbReference type="EMBL" id="SLXU01000003">
    <property type="protein sequence ID" value="TCP61899.1"/>
    <property type="molecule type" value="Genomic_DNA"/>
</dbReference>
<comment type="caution">
    <text evidence="4">The sequence shown here is derived from an EMBL/GenBank/DDBJ whole genome shotgun (WGS) entry which is preliminary data.</text>
</comment>
<evidence type="ECO:0000313" key="5">
    <source>
        <dbReference type="Proteomes" id="UP000295050"/>
    </source>
</evidence>
<comment type="subcellular location">
    <subcellularLocation>
        <location evidence="2">Cell membrane</location>
        <topology evidence="2">Multi-pass membrane protein</topology>
    </subcellularLocation>
</comment>
<dbReference type="PANTHER" id="PTHR34295:SF1">
    <property type="entry name" value="BIOTIN TRANSPORTER BIOY"/>
    <property type="match status" value="1"/>
</dbReference>
<evidence type="ECO:0000256" key="2">
    <source>
        <dbReference type="PIRNR" id="PIRNR016661"/>
    </source>
</evidence>
<feature type="transmembrane region" description="Helical" evidence="3">
    <location>
        <begin position="108"/>
        <end position="126"/>
    </location>
</feature>
<reference evidence="4 5" key="1">
    <citation type="submission" date="2019-03" db="EMBL/GenBank/DDBJ databases">
        <title>Genomic Encyclopedia of Type Strains, Phase IV (KMG-IV): sequencing the most valuable type-strain genomes for metagenomic binning, comparative biology and taxonomic classification.</title>
        <authorList>
            <person name="Goeker M."/>
        </authorList>
    </citation>
    <scope>NUCLEOTIDE SEQUENCE [LARGE SCALE GENOMIC DNA]</scope>
    <source>
        <strain evidence="4 5">DSM 24766</strain>
    </source>
</reference>
<dbReference type="InterPro" id="IPR003784">
    <property type="entry name" value="BioY"/>
</dbReference>
<dbReference type="AlphaFoldDB" id="A0A4R2RHH6"/>
<keyword evidence="2 3" id="KW-0472">Membrane</keyword>
<evidence type="ECO:0000256" key="1">
    <source>
        <dbReference type="ARBA" id="ARBA00010692"/>
    </source>
</evidence>
<dbReference type="RefSeq" id="WP_132950770.1">
    <property type="nucleotide sequence ID" value="NZ_SLXU01000003.1"/>
</dbReference>
<keyword evidence="5" id="KW-1185">Reference proteome</keyword>
<keyword evidence="2" id="KW-1003">Cell membrane</keyword>
<feature type="transmembrane region" description="Helical" evidence="3">
    <location>
        <begin position="171"/>
        <end position="193"/>
    </location>
</feature>
<feature type="transmembrane region" description="Helical" evidence="3">
    <location>
        <begin position="133"/>
        <end position="151"/>
    </location>
</feature>
<sequence length="201" mass="20818">MAQALTDKVLAENLLAGNGAALRVKQVLLVILGIAALAVAAKIRVPMWPSPVPVTMTTFAVLTIGAAYGPRLGLATILGYMTIGALGFDVFASSSAELNGMNYMLGGTGGYLLGYVLAALVLGIAARRGLDRSVLGMGAALLLGNALIYVPGLLWLNQFTAGWTQTLDWGLIPYLVGDLVKLGLAALLIPAAWKLVGRARG</sequence>
<gene>
    <name evidence="4" type="ORF">EV663_10384</name>
</gene>
<feature type="transmembrane region" description="Helical" evidence="3">
    <location>
        <begin position="27"/>
        <end position="45"/>
    </location>
</feature>
<keyword evidence="3" id="KW-1133">Transmembrane helix</keyword>
<protein>
    <recommendedName>
        <fullName evidence="2">Biotin transporter</fullName>
    </recommendedName>
</protein>
<dbReference type="GO" id="GO:0015225">
    <property type="term" value="F:biotin transmembrane transporter activity"/>
    <property type="evidence" value="ECO:0007669"/>
    <property type="project" value="UniProtKB-UniRule"/>
</dbReference>